<dbReference type="Proteomes" id="UP000615026">
    <property type="component" value="Unassembled WGS sequence"/>
</dbReference>
<comment type="caution">
    <text evidence="2">The sequence shown here is derived from an EMBL/GenBank/DDBJ whole genome shotgun (WGS) entry which is preliminary data.</text>
</comment>
<evidence type="ECO:0000259" key="1">
    <source>
        <dbReference type="Pfam" id="PF00561"/>
    </source>
</evidence>
<organism evidence="2 3">
    <name type="scientific">Leptolyngbya cf. ectocarpi LEGE 11479</name>
    <dbReference type="NCBI Taxonomy" id="1828722"/>
    <lineage>
        <taxon>Bacteria</taxon>
        <taxon>Bacillati</taxon>
        <taxon>Cyanobacteriota</taxon>
        <taxon>Cyanophyceae</taxon>
        <taxon>Leptolyngbyales</taxon>
        <taxon>Leptolyngbyaceae</taxon>
        <taxon>Leptolyngbya group</taxon>
        <taxon>Leptolyngbya</taxon>
    </lineage>
</organism>
<accession>A0A928ZV28</accession>
<keyword evidence="3" id="KW-1185">Reference proteome</keyword>
<gene>
    <name evidence="2" type="ORF">IQ260_15245</name>
</gene>
<keyword evidence="2" id="KW-0378">Hydrolase</keyword>
<dbReference type="GO" id="GO:0016787">
    <property type="term" value="F:hydrolase activity"/>
    <property type="evidence" value="ECO:0007669"/>
    <property type="project" value="UniProtKB-KW"/>
</dbReference>
<dbReference type="EMBL" id="JADEXP010000135">
    <property type="protein sequence ID" value="MBE9068005.1"/>
    <property type="molecule type" value="Genomic_DNA"/>
</dbReference>
<reference evidence="2" key="1">
    <citation type="submission" date="2020-10" db="EMBL/GenBank/DDBJ databases">
        <authorList>
            <person name="Castelo-Branco R."/>
            <person name="Eusebio N."/>
            <person name="Adriana R."/>
            <person name="Vieira A."/>
            <person name="Brugerolle De Fraissinette N."/>
            <person name="Rezende De Castro R."/>
            <person name="Schneider M.P."/>
            <person name="Vasconcelos V."/>
            <person name="Leao P.N."/>
        </authorList>
    </citation>
    <scope>NUCLEOTIDE SEQUENCE</scope>
    <source>
        <strain evidence="2">LEGE 11479</strain>
    </source>
</reference>
<evidence type="ECO:0000313" key="3">
    <source>
        <dbReference type="Proteomes" id="UP000615026"/>
    </source>
</evidence>
<dbReference type="InterPro" id="IPR000073">
    <property type="entry name" value="AB_hydrolase_1"/>
</dbReference>
<dbReference type="PRINTS" id="PR00111">
    <property type="entry name" value="ABHYDROLASE"/>
</dbReference>
<dbReference type="RefSeq" id="WP_193993958.1">
    <property type="nucleotide sequence ID" value="NZ_JADEXP010000135.1"/>
</dbReference>
<dbReference type="Gene3D" id="3.40.50.1820">
    <property type="entry name" value="alpha/beta hydrolase"/>
    <property type="match status" value="1"/>
</dbReference>
<dbReference type="SUPFAM" id="SSF53474">
    <property type="entry name" value="alpha/beta-Hydrolases"/>
    <property type="match status" value="1"/>
</dbReference>
<dbReference type="InterPro" id="IPR029058">
    <property type="entry name" value="AB_hydrolase_fold"/>
</dbReference>
<protein>
    <submittedName>
        <fullName evidence="2">Alpha/beta hydrolase</fullName>
    </submittedName>
</protein>
<name>A0A928ZV28_LEPEC</name>
<dbReference type="PANTHER" id="PTHR43798">
    <property type="entry name" value="MONOACYLGLYCEROL LIPASE"/>
    <property type="match status" value="1"/>
</dbReference>
<proteinExistence type="predicted"/>
<dbReference type="AlphaFoldDB" id="A0A928ZV28"/>
<dbReference type="Pfam" id="PF00561">
    <property type="entry name" value="Abhydrolase_1"/>
    <property type="match status" value="1"/>
</dbReference>
<sequence length="265" mass="29521">MILQNPDGSETYYLELGDRSAETLVLLHGIGADHEMWQAQRQPYVDAGFHLLILDLFGHGQSSPLPSGQLFHWHNQISWLLAHRAVKTCTLIGVSMGGVIAQSFVVAYPQMVNNLVLADTFGELRTLREKLLGSAQLIGFHLFKRLGQQRLANSISQTYRADYAHLAQAYFSQVCLTANMDQLILARQAINQIDVLECLSEVTIPTLVMVGADLGQFFIEINQKIAQALPNAEFVVLQQSMDPSNLVNPDRFNHQVLTFLGFSAK</sequence>
<dbReference type="InterPro" id="IPR050266">
    <property type="entry name" value="AB_hydrolase_sf"/>
</dbReference>
<feature type="domain" description="AB hydrolase-1" evidence="1">
    <location>
        <begin position="23"/>
        <end position="239"/>
    </location>
</feature>
<evidence type="ECO:0000313" key="2">
    <source>
        <dbReference type="EMBL" id="MBE9068005.1"/>
    </source>
</evidence>